<evidence type="ECO:0000313" key="2">
    <source>
        <dbReference type="EMBL" id="SHE48757.1"/>
    </source>
</evidence>
<keyword evidence="1" id="KW-0812">Transmembrane</keyword>
<keyword evidence="1" id="KW-0472">Membrane</keyword>
<feature type="transmembrane region" description="Helical" evidence="1">
    <location>
        <begin position="38"/>
        <end position="60"/>
    </location>
</feature>
<dbReference type="AlphaFoldDB" id="A0A1M4TWT5"/>
<keyword evidence="3" id="KW-1185">Reference proteome</keyword>
<evidence type="ECO:0000256" key="1">
    <source>
        <dbReference type="SAM" id="Phobius"/>
    </source>
</evidence>
<proteinExistence type="predicted"/>
<evidence type="ECO:0000313" key="3">
    <source>
        <dbReference type="Proteomes" id="UP000184236"/>
    </source>
</evidence>
<sequence>MEDGSWVTDVYNQLLYLPLLIDFVIPTKNKSLLKILKILMDFVALRITKLFFFVLFSFVLKQKKQKFKTGNFH</sequence>
<keyword evidence="1" id="KW-1133">Transmembrane helix</keyword>
<organism evidence="2 3">
    <name type="scientific">Chryseobacterium takakiae</name>
    <dbReference type="NCBI Taxonomy" id="1302685"/>
    <lineage>
        <taxon>Bacteria</taxon>
        <taxon>Pseudomonadati</taxon>
        <taxon>Bacteroidota</taxon>
        <taxon>Flavobacteriia</taxon>
        <taxon>Flavobacteriales</taxon>
        <taxon>Weeksellaceae</taxon>
        <taxon>Chryseobacterium group</taxon>
        <taxon>Chryseobacterium</taxon>
    </lineage>
</organism>
<protein>
    <submittedName>
        <fullName evidence="2">Uncharacterized protein</fullName>
    </submittedName>
</protein>
<reference evidence="3" key="1">
    <citation type="submission" date="2016-11" db="EMBL/GenBank/DDBJ databases">
        <authorList>
            <person name="Varghese N."/>
            <person name="Submissions S."/>
        </authorList>
    </citation>
    <scope>NUCLEOTIDE SEQUENCE [LARGE SCALE GENOMIC DNA]</scope>
    <source>
        <strain evidence="3">DSM 26898</strain>
    </source>
</reference>
<dbReference type="EMBL" id="FQVO01000001">
    <property type="protein sequence ID" value="SHE48757.1"/>
    <property type="molecule type" value="Genomic_DNA"/>
</dbReference>
<dbReference type="Proteomes" id="UP000184236">
    <property type="component" value="Unassembled WGS sequence"/>
</dbReference>
<accession>A0A1M4TWT5</accession>
<name>A0A1M4TWT5_9FLAO</name>
<gene>
    <name evidence="2" type="ORF">SAMN05444408_101602</name>
</gene>